<comment type="caution">
    <text evidence="2">The sequence shown here is derived from an EMBL/GenBank/DDBJ whole genome shotgun (WGS) entry which is preliminary data.</text>
</comment>
<evidence type="ECO:0000259" key="1">
    <source>
        <dbReference type="Pfam" id="PF00135"/>
    </source>
</evidence>
<feature type="domain" description="Carboxylesterase type B" evidence="1">
    <location>
        <begin position="14"/>
        <end position="442"/>
    </location>
</feature>
<dbReference type="InterPro" id="IPR050309">
    <property type="entry name" value="Type-B_Carboxylest/Lipase"/>
</dbReference>
<dbReference type="PANTHER" id="PTHR11559">
    <property type="entry name" value="CARBOXYLESTERASE"/>
    <property type="match status" value="1"/>
</dbReference>
<accession>A0ABY6V1Z9</accession>
<keyword evidence="3" id="KW-1185">Reference proteome</keyword>
<gene>
    <name evidence="2" type="ORF">CLO192961_LOCUS482983</name>
</gene>
<proteinExistence type="predicted"/>
<evidence type="ECO:0000313" key="3">
    <source>
        <dbReference type="Proteomes" id="UP000766486"/>
    </source>
</evidence>
<dbReference type="SUPFAM" id="SSF53474">
    <property type="entry name" value="alpha/beta-Hydrolases"/>
    <property type="match status" value="1"/>
</dbReference>
<dbReference type="EMBL" id="CABFNS010001040">
    <property type="protein sequence ID" value="VUC37783.1"/>
    <property type="molecule type" value="Genomic_DNA"/>
</dbReference>
<dbReference type="Gene3D" id="3.40.50.1820">
    <property type="entry name" value="alpha/beta hydrolase"/>
    <property type="match status" value="1"/>
</dbReference>
<dbReference type="InterPro" id="IPR002018">
    <property type="entry name" value="CarbesteraseB"/>
</dbReference>
<sequence length="536" mass="58397">MTPDVIQVQHPQLGTVKGCNGDVVSFRGLQYATLNDRLADPVLKTRYTNPLDATTYGPMSPNPPGAFQLEMTLIQRSRPDPDYLTSSETESLSLNIWVPRGRDGELLRNLPVFVWVHGGGFVSGSGNLPHYDLTRFVRLSTEQGTPVIGVTINYRLGLLGLLTSQELRDAGYKPNNQLRDQRVAFQWLRKYISGFGGNPGSITAAGESTGAVTIGLHLLSDESLFEQAYLTGGSPLLLPVSSPEDHETSYNTIIRSLGLESTTASERIQALISIPYDELMAKVSMGLVYRPMLDNDLIKFPLSHAYVQDSKSNIPGRKWLQSLMIGDSQFDSSSMAIFAAFKKPGISSKFSESLLSALGTGSAVEELLAAYGFDSDSRDDETAFRSFLDFSNDIGYFAATCSFATGFAPITHTFALNEKNPWNGMFQGEATHVFDVVLLFQNFQEDLPAALAQAGKDMASDAFLFIRGKNPWVTAANGTMVYGPSSSDSDAAKATRRVVAERLSPETGRRRAMIDHGSKIGLDKVAAAYNAFMSTP</sequence>
<evidence type="ECO:0000313" key="2">
    <source>
        <dbReference type="EMBL" id="VUC37783.1"/>
    </source>
</evidence>
<dbReference type="InterPro" id="IPR029058">
    <property type="entry name" value="AB_hydrolase_fold"/>
</dbReference>
<reference evidence="2 3" key="1">
    <citation type="submission" date="2019-06" db="EMBL/GenBank/DDBJ databases">
        <authorList>
            <person name="Broberg M."/>
        </authorList>
    </citation>
    <scope>NUCLEOTIDE SEQUENCE [LARGE SCALE GENOMIC DNA]</scope>
</reference>
<organism evidence="2 3">
    <name type="scientific">Bionectria ochroleuca</name>
    <name type="common">Gliocladium roseum</name>
    <dbReference type="NCBI Taxonomy" id="29856"/>
    <lineage>
        <taxon>Eukaryota</taxon>
        <taxon>Fungi</taxon>
        <taxon>Dikarya</taxon>
        <taxon>Ascomycota</taxon>
        <taxon>Pezizomycotina</taxon>
        <taxon>Sordariomycetes</taxon>
        <taxon>Hypocreomycetidae</taxon>
        <taxon>Hypocreales</taxon>
        <taxon>Bionectriaceae</taxon>
        <taxon>Clonostachys</taxon>
    </lineage>
</organism>
<protein>
    <recommendedName>
        <fullName evidence="1">Carboxylesterase type B domain-containing protein</fullName>
    </recommendedName>
</protein>
<name>A0ABY6V1Z9_BIOOC</name>
<dbReference type="Proteomes" id="UP000766486">
    <property type="component" value="Unassembled WGS sequence"/>
</dbReference>
<dbReference type="Pfam" id="PF00135">
    <property type="entry name" value="COesterase"/>
    <property type="match status" value="1"/>
</dbReference>